<feature type="domain" description="HTH myb-type" evidence="5">
    <location>
        <begin position="543"/>
        <end position="602"/>
    </location>
</feature>
<dbReference type="EMBL" id="JAAARO010000022">
    <property type="protein sequence ID" value="KAF5727289.1"/>
    <property type="molecule type" value="Genomic_DNA"/>
</dbReference>
<dbReference type="AlphaFoldDB" id="A0A7J7BZG3"/>
<evidence type="ECO:0000259" key="5">
    <source>
        <dbReference type="PROSITE" id="PS51294"/>
    </source>
</evidence>
<keyword evidence="7" id="KW-1185">Reference proteome</keyword>
<comment type="subcellular location">
    <subcellularLocation>
        <location evidence="1">Nucleus</location>
    </subcellularLocation>
</comment>
<evidence type="ECO:0000256" key="3">
    <source>
        <dbReference type="SAM" id="MobiDB-lite"/>
    </source>
</evidence>
<organism evidence="6 7">
    <name type="scientific">Tripterygium wilfordii</name>
    <name type="common">Thunder God vine</name>
    <dbReference type="NCBI Taxonomy" id="458696"/>
    <lineage>
        <taxon>Eukaryota</taxon>
        <taxon>Viridiplantae</taxon>
        <taxon>Streptophyta</taxon>
        <taxon>Embryophyta</taxon>
        <taxon>Tracheophyta</taxon>
        <taxon>Spermatophyta</taxon>
        <taxon>Magnoliopsida</taxon>
        <taxon>eudicotyledons</taxon>
        <taxon>Gunneridae</taxon>
        <taxon>Pentapetalae</taxon>
        <taxon>rosids</taxon>
        <taxon>fabids</taxon>
        <taxon>Celastrales</taxon>
        <taxon>Celastraceae</taxon>
        <taxon>Tripterygium</taxon>
    </lineage>
</organism>
<feature type="region of interest" description="Disordered" evidence="3">
    <location>
        <begin position="1"/>
        <end position="31"/>
    </location>
</feature>
<evidence type="ECO:0000256" key="2">
    <source>
        <dbReference type="ARBA" id="ARBA00023242"/>
    </source>
</evidence>
<gene>
    <name evidence="6" type="ORF">HS088_TW22G00979</name>
</gene>
<dbReference type="PROSITE" id="PS50090">
    <property type="entry name" value="MYB_LIKE"/>
    <property type="match status" value="1"/>
</dbReference>
<dbReference type="InParanoid" id="A0A7J7BZG3"/>
<dbReference type="CDD" id="cd11660">
    <property type="entry name" value="SANT_TRF"/>
    <property type="match status" value="1"/>
</dbReference>
<dbReference type="InterPro" id="IPR001005">
    <property type="entry name" value="SANT/Myb"/>
</dbReference>
<feature type="compositionally biased region" description="Basic and acidic residues" evidence="3">
    <location>
        <begin position="658"/>
        <end position="667"/>
    </location>
</feature>
<dbReference type="InterPro" id="IPR017930">
    <property type="entry name" value="Myb_dom"/>
</dbReference>
<evidence type="ECO:0000256" key="1">
    <source>
        <dbReference type="ARBA" id="ARBA00004123"/>
    </source>
</evidence>
<dbReference type="Pfam" id="PF00249">
    <property type="entry name" value="Myb_DNA-binding"/>
    <property type="match status" value="1"/>
</dbReference>
<dbReference type="PANTHER" id="PTHR47122">
    <property type="entry name" value="MYB-LIKE DNA-BINDING DOMAIN CONTAINING PROTEIN, EXPRESSED"/>
    <property type="match status" value="1"/>
</dbReference>
<dbReference type="PROSITE" id="PS51294">
    <property type="entry name" value="HTH_MYB"/>
    <property type="match status" value="1"/>
</dbReference>
<dbReference type="FunCoup" id="A0A7J7BZG3">
    <property type="interactions" value="3055"/>
</dbReference>
<name>A0A7J7BZG3_TRIWF</name>
<dbReference type="InterPro" id="IPR009057">
    <property type="entry name" value="Homeodomain-like_sf"/>
</dbReference>
<protein>
    <submittedName>
        <fullName evidence="6">TRF-like 3 putative isoform 1</fullName>
    </submittedName>
</protein>
<dbReference type="PANTHER" id="PTHR47122:SF4">
    <property type="entry name" value="TRF-LIKE 3"/>
    <property type="match status" value="1"/>
</dbReference>
<evidence type="ECO:0000259" key="4">
    <source>
        <dbReference type="PROSITE" id="PS50090"/>
    </source>
</evidence>
<accession>A0A7J7BZG3</accession>
<dbReference type="GO" id="GO:0005634">
    <property type="term" value="C:nucleus"/>
    <property type="evidence" value="ECO:0007669"/>
    <property type="project" value="UniProtKB-SubCell"/>
</dbReference>
<comment type="caution">
    <text evidence="6">The sequence shown here is derived from an EMBL/GenBank/DDBJ whole genome shotgun (WGS) entry which is preliminary data.</text>
</comment>
<evidence type="ECO:0000313" key="7">
    <source>
        <dbReference type="Proteomes" id="UP000593562"/>
    </source>
</evidence>
<keyword evidence="2" id="KW-0539">Nucleus</keyword>
<dbReference type="SUPFAM" id="SSF46689">
    <property type="entry name" value="Homeodomain-like"/>
    <property type="match status" value="1"/>
</dbReference>
<sequence length="667" mass="73095">METVVGGEGNDEGKLEESAVQKSSSDLSSSKGIADPVVYKLVRVEGDGRLVPATDDEVMEVEGLLDDEKSELQSLTGSDQIVQTIFNESSLTGIPQIESSGLSQSENTEDTGKLNSRLEYIEEMLQKVKQEERLRLAYGSPDHSSAYVIVDSQCSDQHDKLPGVDKKLESEKTLQGNHTSVVPTLSGRHVSQSEVAGECSKSRDELREGGSSTCGIFNNSKPDFSIIKGEICLDKMSIKELHETFKATFGRETTVKDKQWLKRRIAMGLTNSCDVPNTSFIIRDNKLVKTGEEERSNSVYNILIEDPTVKAVIGDCDDSTIAIFSPTEDYQIVSDKRLRDSIDTNSGAEEASLEQRAAKRVRKPTKRYIEELSEAEFKECSGKTVTSAKYSGLGLMSQKTQARPARNSSLDGRNIITRLDSLGGFGVHVPCVSRVRRSRPRKNIMGLMKFHPDGEGMMVNLVEDALGVNGSHLDDGCGNKDLKTVSAPDQSLVLCIAESDIDKKDSAMDVIKVEQSLELKHVCSLANTTDGNIATVPTSKGGIRRKHHRAWSLAEVMKLVEGVARYGAGRWSEIKRLAFASYSYRTSVDLKDKWRNLLKASFAPTTADKGINSKKQAASMPIPAPVLVRVRELAEMHAQVPPSLGSNKLAKYGNGGRSVHETRSGYL</sequence>
<feature type="domain" description="Myb-like" evidence="4">
    <location>
        <begin position="551"/>
        <end position="598"/>
    </location>
</feature>
<dbReference type="SMART" id="SM00717">
    <property type="entry name" value="SANT"/>
    <property type="match status" value="1"/>
</dbReference>
<evidence type="ECO:0000313" key="6">
    <source>
        <dbReference type="EMBL" id="KAF5727289.1"/>
    </source>
</evidence>
<reference evidence="6 7" key="1">
    <citation type="journal article" date="2020" name="Nat. Commun.">
        <title>Genome of Tripterygium wilfordii and identification of cytochrome P450 involved in triptolide biosynthesis.</title>
        <authorList>
            <person name="Tu L."/>
            <person name="Su P."/>
            <person name="Zhang Z."/>
            <person name="Gao L."/>
            <person name="Wang J."/>
            <person name="Hu T."/>
            <person name="Zhou J."/>
            <person name="Zhang Y."/>
            <person name="Zhao Y."/>
            <person name="Liu Y."/>
            <person name="Song Y."/>
            <person name="Tong Y."/>
            <person name="Lu Y."/>
            <person name="Yang J."/>
            <person name="Xu C."/>
            <person name="Jia M."/>
            <person name="Peters R.J."/>
            <person name="Huang L."/>
            <person name="Gao W."/>
        </authorList>
    </citation>
    <scope>NUCLEOTIDE SEQUENCE [LARGE SCALE GENOMIC DNA]</scope>
    <source>
        <strain evidence="7">cv. XIE 37</strain>
        <tissue evidence="6">Leaf</tissue>
    </source>
</reference>
<dbReference type="OrthoDB" id="608866at2759"/>
<proteinExistence type="predicted"/>
<feature type="region of interest" description="Disordered" evidence="3">
    <location>
        <begin position="645"/>
        <end position="667"/>
    </location>
</feature>
<dbReference type="Gene3D" id="1.10.246.220">
    <property type="match status" value="1"/>
</dbReference>
<dbReference type="Proteomes" id="UP000593562">
    <property type="component" value="Unassembled WGS sequence"/>
</dbReference>